<dbReference type="EMBL" id="LAZR01051064">
    <property type="protein sequence ID" value="KKK85974.1"/>
    <property type="molecule type" value="Genomic_DNA"/>
</dbReference>
<dbReference type="GO" id="GO:0006099">
    <property type="term" value="P:tricarboxylic acid cycle"/>
    <property type="evidence" value="ECO:0007669"/>
    <property type="project" value="TreeGrafter"/>
</dbReference>
<dbReference type="Pfam" id="PF00285">
    <property type="entry name" value="Citrate_synt"/>
    <property type="match status" value="1"/>
</dbReference>
<dbReference type="InterPro" id="IPR036969">
    <property type="entry name" value="Citrate_synthase_sf"/>
</dbReference>
<accession>A0A0F9B5T5</accession>
<keyword evidence="2" id="KW-0808">Transferase</keyword>
<name>A0A0F9B5T5_9ZZZZ</name>
<dbReference type="PANTHER" id="PTHR11739:SF4">
    <property type="entry name" value="CITRATE SYNTHASE, PEROXISOMAL"/>
    <property type="match status" value="1"/>
</dbReference>
<dbReference type="InterPro" id="IPR016142">
    <property type="entry name" value="Citrate_synth-like_lrg_a-sub"/>
</dbReference>
<dbReference type="GO" id="GO:0046912">
    <property type="term" value="F:acyltransferase activity, acyl groups converted into alkyl on transfer"/>
    <property type="evidence" value="ECO:0007669"/>
    <property type="project" value="InterPro"/>
</dbReference>
<comment type="caution">
    <text evidence="3">The sequence shown here is derived from an EMBL/GenBank/DDBJ whole genome shotgun (WGS) entry which is preliminary data.</text>
</comment>
<dbReference type="Gene3D" id="1.10.580.10">
    <property type="entry name" value="Citrate Synthase, domain 1"/>
    <property type="match status" value="1"/>
</dbReference>
<organism evidence="3">
    <name type="scientific">marine sediment metagenome</name>
    <dbReference type="NCBI Taxonomy" id="412755"/>
    <lineage>
        <taxon>unclassified sequences</taxon>
        <taxon>metagenomes</taxon>
        <taxon>ecological metagenomes</taxon>
    </lineage>
</organism>
<reference evidence="3" key="1">
    <citation type="journal article" date="2015" name="Nature">
        <title>Complex archaea that bridge the gap between prokaryotes and eukaryotes.</title>
        <authorList>
            <person name="Spang A."/>
            <person name="Saw J.H."/>
            <person name="Jorgensen S.L."/>
            <person name="Zaremba-Niedzwiedzka K."/>
            <person name="Martijn J."/>
            <person name="Lind A.E."/>
            <person name="van Eijk R."/>
            <person name="Schleper C."/>
            <person name="Guy L."/>
            <person name="Ettema T.J."/>
        </authorList>
    </citation>
    <scope>NUCLEOTIDE SEQUENCE</scope>
</reference>
<dbReference type="InterPro" id="IPR002020">
    <property type="entry name" value="Citrate_synthase"/>
</dbReference>
<sequence length="287" mass="32605">MKREFVGKKKFPIKCKIGRGLEGAIVNNTQIGYVDGKEGRLCYRGIRIEDLAKYSSFEETAYLLLFGKLPKREELDEFKEKLKTSRSIPGDIIEMIKILPRDTHPMDLLMSAIAALAGYDKESQEVTLESEKEVAIRIISKIATVTAAISRIRKEEEVIEPREDLSHAENFVYMITKEVNEEISKAIDMALILHADHGMNASTFTCMVIHSSLSDFYATIAGGIGSLKGPLHGGANERVIRMLQEIGTPSKVEEWYKKERKLHRKIPGFGHRVYHAYDPRARIFKEY</sequence>
<dbReference type="GO" id="GO:0005975">
    <property type="term" value="P:carbohydrate metabolic process"/>
    <property type="evidence" value="ECO:0007669"/>
    <property type="project" value="TreeGrafter"/>
</dbReference>
<dbReference type="PANTHER" id="PTHR11739">
    <property type="entry name" value="CITRATE SYNTHASE"/>
    <property type="match status" value="1"/>
</dbReference>
<dbReference type="Gene3D" id="1.10.230.10">
    <property type="entry name" value="Cytochrome P450-Terp, domain 2"/>
    <property type="match status" value="1"/>
</dbReference>
<protein>
    <submittedName>
        <fullName evidence="3">Uncharacterized protein</fullName>
    </submittedName>
</protein>
<proteinExistence type="inferred from homology"/>
<feature type="non-terminal residue" evidence="3">
    <location>
        <position position="287"/>
    </location>
</feature>
<dbReference type="PRINTS" id="PR00143">
    <property type="entry name" value="CITRTSNTHASE"/>
</dbReference>
<comment type="similarity">
    <text evidence="1">Belongs to the citrate synthase family.</text>
</comment>
<dbReference type="InterPro" id="IPR016143">
    <property type="entry name" value="Citrate_synth-like_sm_a-sub"/>
</dbReference>
<evidence type="ECO:0000256" key="1">
    <source>
        <dbReference type="ARBA" id="ARBA00010566"/>
    </source>
</evidence>
<dbReference type="AlphaFoldDB" id="A0A0F9B5T5"/>
<dbReference type="SUPFAM" id="SSF48256">
    <property type="entry name" value="Citrate synthase"/>
    <property type="match status" value="1"/>
</dbReference>
<evidence type="ECO:0000313" key="3">
    <source>
        <dbReference type="EMBL" id="KKK85974.1"/>
    </source>
</evidence>
<gene>
    <name evidence="3" type="ORF">LCGC14_2767870</name>
</gene>
<evidence type="ECO:0000256" key="2">
    <source>
        <dbReference type="ARBA" id="ARBA00022679"/>
    </source>
</evidence>
<dbReference type="GO" id="GO:0005829">
    <property type="term" value="C:cytosol"/>
    <property type="evidence" value="ECO:0007669"/>
    <property type="project" value="TreeGrafter"/>
</dbReference>